<feature type="compositionally biased region" description="Gly residues" evidence="1">
    <location>
        <begin position="156"/>
        <end position="171"/>
    </location>
</feature>
<feature type="domain" description="Mce/MlaD" evidence="2">
    <location>
        <begin position="36"/>
        <end position="113"/>
    </location>
</feature>
<evidence type="ECO:0000259" key="2">
    <source>
        <dbReference type="Pfam" id="PF02470"/>
    </source>
</evidence>
<dbReference type="Pfam" id="PF02470">
    <property type="entry name" value="MlaD"/>
    <property type="match status" value="1"/>
</dbReference>
<gene>
    <name evidence="3" type="primary">mlaD</name>
    <name evidence="3" type="ORF">JF625_02300</name>
</gene>
<dbReference type="Proteomes" id="UP000700706">
    <property type="component" value="Unassembled WGS sequence"/>
</dbReference>
<evidence type="ECO:0000256" key="1">
    <source>
        <dbReference type="SAM" id="MobiDB-lite"/>
    </source>
</evidence>
<dbReference type="InterPro" id="IPR003399">
    <property type="entry name" value="Mce/MlaD"/>
</dbReference>
<proteinExistence type="predicted"/>
<dbReference type="PANTHER" id="PTHR33371:SF4">
    <property type="entry name" value="INTERMEMBRANE PHOSPHOLIPID TRANSPORT SYSTEM BINDING PROTEIN MLAD"/>
    <property type="match status" value="1"/>
</dbReference>
<dbReference type="EMBL" id="JAEKLZ010000064">
    <property type="protein sequence ID" value="MBW8723978.1"/>
    <property type="molecule type" value="Genomic_DNA"/>
</dbReference>
<feature type="region of interest" description="Disordered" evidence="1">
    <location>
        <begin position="155"/>
        <end position="192"/>
    </location>
</feature>
<evidence type="ECO:0000313" key="3">
    <source>
        <dbReference type="EMBL" id="MBW8723978.1"/>
    </source>
</evidence>
<dbReference type="PANTHER" id="PTHR33371">
    <property type="entry name" value="INTERMEMBRANE PHOSPHOLIPID TRANSPORT SYSTEM BINDING PROTEIN MLAD-RELATED"/>
    <property type="match status" value="1"/>
</dbReference>
<dbReference type="GO" id="GO:0005548">
    <property type="term" value="F:phospholipid transporter activity"/>
    <property type="evidence" value="ECO:0007669"/>
    <property type="project" value="TreeGrafter"/>
</dbReference>
<evidence type="ECO:0000313" key="4">
    <source>
        <dbReference type="Proteomes" id="UP000700706"/>
    </source>
</evidence>
<dbReference type="InterPro" id="IPR052336">
    <property type="entry name" value="MlaD_Phospholipid_Transporter"/>
</dbReference>
<accession>A0A952FFV8</accession>
<reference evidence="3" key="1">
    <citation type="submission" date="2020-06" db="EMBL/GenBank/DDBJ databases">
        <title>Stable isotope informed genome-resolved metagenomics uncovers potential trophic interactions in rhizosphere soil.</title>
        <authorList>
            <person name="Starr E.P."/>
            <person name="Shi S."/>
            <person name="Blazewicz S.J."/>
            <person name="Koch B.J."/>
            <person name="Probst A.J."/>
            <person name="Hungate B.A."/>
            <person name="Pett-Ridge J."/>
            <person name="Firestone M.K."/>
            <person name="Banfield J.F."/>
        </authorList>
    </citation>
    <scope>NUCLEOTIDE SEQUENCE</scope>
    <source>
        <strain evidence="3">YM_69_17</strain>
    </source>
</reference>
<name>A0A952FFV8_9PROT</name>
<feature type="compositionally biased region" description="Low complexity" evidence="1">
    <location>
        <begin position="172"/>
        <end position="192"/>
    </location>
</feature>
<comment type="caution">
    <text evidence="3">The sequence shown here is derived from an EMBL/GenBank/DDBJ whole genome shotgun (WGS) entry which is preliminary data.</text>
</comment>
<dbReference type="NCBIfam" id="TIGR04430">
    <property type="entry name" value="OM_asym_MlaD"/>
    <property type="match status" value="1"/>
</dbReference>
<dbReference type="AlphaFoldDB" id="A0A952FFV8"/>
<sequence length="192" mass="19007">MHRNVIETVMGAVVLAVALLFLGFAYTSANLSSTSGYTLKAQFNQADGVAAGTDVRIGGVKVGTVTSISLNPESYLADVQLSIDPSVKLSQDTAAAISSDGLLGGRSLSLSPGGRPDDPSGWLKDGDTIEYTQSNPSLEQLLGQVIFSIGQLGDKGSAGGSGGGGPAGGTSGAPAGQGQAAPQGKPAGMLGN</sequence>
<organism evidence="3 4">
    <name type="scientific">Inquilinus limosus</name>
    <dbReference type="NCBI Taxonomy" id="171674"/>
    <lineage>
        <taxon>Bacteria</taxon>
        <taxon>Pseudomonadati</taxon>
        <taxon>Pseudomonadota</taxon>
        <taxon>Alphaproteobacteria</taxon>
        <taxon>Rhodospirillales</taxon>
        <taxon>Rhodospirillaceae</taxon>
        <taxon>Inquilinus</taxon>
    </lineage>
</organism>
<protein>
    <submittedName>
        <fullName evidence="3">Outer membrane lipid asymmetry maintenance protein MlaD</fullName>
    </submittedName>
</protein>
<dbReference type="GO" id="GO:0005543">
    <property type="term" value="F:phospholipid binding"/>
    <property type="evidence" value="ECO:0007669"/>
    <property type="project" value="TreeGrafter"/>
</dbReference>
<dbReference type="InterPro" id="IPR030970">
    <property type="entry name" value="ABC_MlaD"/>
</dbReference>